<dbReference type="KEGG" id="vg:40077562"/>
<dbReference type="GeneID" id="40077562"/>
<organism evidence="1 2">
    <name type="scientific">Arthrobacter phage Sonny</name>
    <dbReference type="NCBI Taxonomy" id="1772315"/>
    <lineage>
        <taxon>Viruses</taxon>
        <taxon>Duplodnaviria</taxon>
        <taxon>Heunggongvirae</taxon>
        <taxon>Uroviricota</taxon>
        <taxon>Caudoviricetes</taxon>
        <taxon>Berryhillviridae</taxon>
        <taxon>Marthavirus</taxon>
        <taxon>Marthavirus shade</taxon>
    </lineage>
</organism>
<evidence type="ECO:0000313" key="2">
    <source>
        <dbReference type="Proteomes" id="UP000226440"/>
    </source>
</evidence>
<dbReference type="RefSeq" id="YP_009601715.1">
    <property type="nucleotide sequence ID" value="NC_041933.1"/>
</dbReference>
<gene>
    <name evidence="1" type="primary">5</name>
    <name evidence="1" type="ORF">SONNY_5</name>
</gene>
<dbReference type="EMBL" id="KU160665">
    <property type="protein sequence ID" value="ALY10273.1"/>
    <property type="molecule type" value="Genomic_DNA"/>
</dbReference>
<protein>
    <submittedName>
        <fullName evidence="1">Uncharacterized protein</fullName>
    </submittedName>
</protein>
<proteinExistence type="predicted"/>
<evidence type="ECO:0000313" key="1">
    <source>
        <dbReference type="EMBL" id="ALY10273.1"/>
    </source>
</evidence>
<sequence>MLTREQAVEKAAAELGKDWDERRGTFYVLIELEDDDDFVAVPGAREWLVDQNHEYASYDDTFYWVSKTSGELRIGSQMDQIDIDKIDKTRPVEKSE</sequence>
<accession>A0A0U4JPK9</accession>
<reference evidence="1 2" key="1">
    <citation type="submission" date="2015-11" db="EMBL/GenBank/DDBJ databases">
        <authorList>
            <person name="Lee I.Y."/>
            <person name="Guerrero C.A."/>
            <person name="Bowman C.A."/>
            <person name="Russell D.A."/>
            <person name="Pope W.H."/>
            <person name="Jacobs-Sera D."/>
            <person name="Hendrix R.W."/>
            <person name="Hatfull G.F."/>
        </authorList>
    </citation>
    <scope>NUCLEOTIDE SEQUENCE [LARGE SCALE GENOMIC DNA]</scope>
</reference>
<name>A0A0U4JPK9_9CAUD</name>
<dbReference type="Proteomes" id="UP000226440">
    <property type="component" value="Genome"/>
</dbReference>